<comment type="catalytic activity">
    <reaction evidence="6">
        <text>a sn-glycero-3-phosphodiester + H2O = an alcohol + sn-glycerol 3-phosphate + H(+)</text>
        <dbReference type="Rhea" id="RHEA:12969"/>
        <dbReference type="ChEBI" id="CHEBI:15377"/>
        <dbReference type="ChEBI" id="CHEBI:15378"/>
        <dbReference type="ChEBI" id="CHEBI:30879"/>
        <dbReference type="ChEBI" id="CHEBI:57597"/>
        <dbReference type="ChEBI" id="CHEBI:83408"/>
        <dbReference type="EC" id="3.1.4.46"/>
    </reaction>
</comment>
<keyword evidence="3" id="KW-0732">Signal</keyword>
<evidence type="ECO:0000256" key="6">
    <source>
        <dbReference type="ARBA" id="ARBA00047512"/>
    </source>
</evidence>
<dbReference type="GO" id="GO:0008889">
    <property type="term" value="F:glycerophosphodiester phosphodiesterase activity"/>
    <property type="evidence" value="ECO:0007669"/>
    <property type="project" value="UniProtKB-EC"/>
</dbReference>
<evidence type="ECO:0000256" key="5">
    <source>
        <dbReference type="ARBA" id="ARBA00022801"/>
    </source>
</evidence>
<evidence type="ECO:0000259" key="8">
    <source>
        <dbReference type="PROSITE" id="PS51704"/>
    </source>
</evidence>
<keyword evidence="5" id="KW-0378">Hydrolase</keyword>
<dbReference type="Proteomes" id="UP000734854">
    <property type="component" value="Unassembled WGS sequence"/>
</dbReference>
<sequence length="272" mass="31238">MRSYVLSVIKHVVVNYLSSPELLFLSGIEHRFRNTTTKLIFRFLAEGIEPSTNLTYASLLKNLTYIKTFASGILVPKNYIWPVSNDNYLLPFKSIVADAHSAGLEIYASDFANDNLFSYNYSYDPLVEYHYFIDNGFFSVDGVVSDFPITPSEAIAEALKDIQADLKTILEQTKKGVQTTSIQDDLVDKLKNFSLGQQTSPRKLEPSTSSSTTPLFEDQIREYRRNQRRLHNMQQAARRSEHPLYLQKSSIIQEETMLITVFMYIALKNRYL</sequence>
<feature type="region of interest" description="Disordered" evidence="7">
    <location>
        <begin position="197"/>
        <end position="217"/>
    </location>
</feature>
<feature type="domain" description="GP-PDE" evidence="8">
    <location>
        <begin position="1"/>
        <end position="155"/>
    </location>
</feature>
<evidence type="ECO:0000313" key="9">
    <source>
        <dbReference type="EMBL" id="KAG6507897.1"/>
    </source>
</evidence>
<comment type="caution">
    <text evidence="9">The sequence shown here is derived from an EMBL/GenBank/DDBJ whole genome shotgun (WGS) entry which is preliminary data.</text>
</comment>
<evidence type="ECO:0000256" key="7">
    <source>
        <dbReference type="SAM" id="MobiDB-lite"/>
    </source>
</evidence>
<dbReference type="GO" id="GO:0006629">
    <property type="term" value="P:lipid metabolic process"/>
    <property type="evidence" value="ECO:0007669"/>
    <property type="project" value="InterPro"/>
</dbReference>
<dbReference type="Gene3D" id="3.20.20.190">
    <property type="entry name" value="Phosphatidylinositol (PI) phosphodiesterase"/>
    <property type="match status" value="1"/>
</dbReference>
<dbReference type="PANTHER" id="PTHR43620:SF7">
    <property type="entry name" value="GLYCEROPHOSPHODIESTER PHOSPHODIESTERASE GDPD5-RELATED"/>
    <property type="match status" value="1"/>
</dbReference>
<evidence type="ECO:0000256" key="3">
    <source>
        <dbReference type="ARBA" id="ARBA00022729"/>
    </source>
</evidence>
<evidence type="ECO:0000256" key="4">
    <source>
        <dbReference type="ARBA" id="ARBA00022798"/>
    </source>
</evidence>
<proteinExistence type="inferred from homology"/>
<reference evidence="9 10" key="1">
    <citation type="submission" date="2020-08" db="EMBL/GenBank/DDBJ databases">
        <title>Plant Genome Project.</title>
        <authorList>
            <person name="Zhang R.-G."/>
        </authorList>
    </citation>
    <scope>NUCLEOTIDE SEQUENCE [LARGE SCALE GENOMIC DNA]</scope>
    <source>
        <tissue evidence="9">Rhizome</tissue>
    </source>
</reference>
<dbReference type="InterPro" id="IPR030395">
    <property type="entry name" value="GP_PDE_dom"/>
</dbReference>
<dbReference type="PANTHER" id="PTHR43620">
    <property type="entry name" value="GLYCEROPHOSPHORYL DIESTER PHOSPHODIESTERASE"/>
    <property type="match status" value="1"/>
</dbReference>
<comment type="similarity">
    <text evidence="1">Belongs to the glycerophosphoryl diester phosphodiesterase family.</text>
</comment>
<protein>
    <recommendedName>
        <fullName evidence="2">glycerophosphodiester phosphodiesterase</fullName>
        <ecNumber evidence="2">3.1.4.46</ecNumber>
    </recommendedName>
</protein>
<evidence type="ECO:0000313" key="10">
    <source>
        <dbReference type="Proteomes" id="UP000734854"/>
    </source>
</evidence>
<dbReference type="SUPFAM" id="SSF51695">
    <property type="entry name" value="PLC-like phosphodiesterases"/>
    <property type="match status" value="1"/>
</dbReference>
<gene>
    <name evidence="9" type="ORF">ZIOFF_033250</name>
</gene>
<dbReference type="InterPro" id="IPR017946">
    <property type="entry name" value="PLC-like_Pdiesterase_TIM-brl"/>
</dbReference>
<evidence type="ECO:0000256" key="1">
    <source>
        <dbReference type="ARBA" id="ARBA00007277"/>
    </source>
</evidence>
<name>A0A8J5GJL7_ZINOF</name>
<dbReference type="AlphaFoldDB" id="A0A8J5GJL7"/>
<organism evidence="9 10">
    <name type="scientific">Zingiber officinale</name>
    <name type="common">Ginger</name>
    <name type="synonym">Amomum zingiber</name>
    <dbReference type="NCBI Taxonomy" id="94328"/>
    <lineage>
        <taxon>Eukaryota</taxon>
        <taxon>Viridiplantae</taxon>
        <taxon>Streptophyta</taxon>
        <taxon>Embryophyta</taxon>
        <taxon>Tracheophyta</taxon>
        <taxon>Spermatophyta</taxon>
        <taxon>Magnoliopsida</taxon>
        <taxon>Liliopsida</taxon>
        <taxon>Zingiberales</taxon>
        <taxon>Zingiberaceae</taxon>
        <taxon>Zingiber</taxon>
    </lineage>
</organism>
<evidence type="ECO:0000256" key="2">
    <source>
        <dbReference type="ARBA" id="ARBA00012247"/>
    </source>
</evidence>
<accession>A0A8J5GJL7</accession>
<dbReference type="EMBL" id="JACMSC010000009">
    <property type="protein sequence ID" value="KAG6507897.1"/>
    <property type="molecule type" value="Genomic_DNA"/>
</dbReference>
<keyword evidence="4" id="KW-0319">Glycerol metabolism</keyword>
<dbReference type="GO" id="GO:0006071">
    <property type="term" value="P:glycerol metabolic process"/>
    <property type="evidence" value="ECO:0007669"/>
    <property type="project" value="UniProtKB-KW"/>
</dbReference>
<keyword evidence="10" id="KW-1185">Reference proteome</keyword>
<dbReference type="PROSITE" id="PS51704">
    <property type="entry name" value="GP_PDE"/>
    <property type="match status" value="1"/>
</dbReference>
<dbReference type="EC" id="3.1.4.46" evidence="2"/>